<dbReference type="InterPro" id="IPR036388">
    <property type="entry name" value="WH-like_DNA-bd_sf"/>
</dbReference>
<dbReference type="GO" id="GO:0003677">
    <property type="term" value="F:DNA binding"/>
    <property type="evidence" value="ECO:0007669"/>
    <property type="project" value="UniProtKB-KW"/>
</dbReference>
<evidence type="ECO:0000256" key="2">
    <source>
        <dbReference type="ARBA" id="ARBA00023125"/>
    </source>
</evidence>
<dbReference type="PANTHER" id="PTHR33204:SF37">
    <property type="entry name" value="HTH-TYPE TRANSCRIPTIONAL REGULATOR YODB"/>
    <property type="match status" value="1"/>
</dbReference>
<reference evidence="5 6" key="1">
    <citation type="submission" date="2015-01" db="EMBL/GenBank/DDBJ databases">
        <title>Sequencing and annotation of Micromonospora carbonacea strain JXNU-1 genome.</title>
        <authorList>
            <person name="Long Z."/>
            <person name="Huang Y."/>
            <person name="Jiang Y."/>
        </authorList>
    </citation>
    <scope>NUCLEOTIDE SEQUENCE [LARGE SCALE GENOMIC DNA]</scope>
    <source>
        <strain evidence="5 6">JXNU-1</strain>
    </source>
</reference>
<feature type="domain" description="HTH hxlR-type" evidence="4">
    <location>
        <begin position="13"/>
        <end position="111"/>
    </location>
</feature>
<name>A0A0D0WUS5_9ACTN</name>
<dbReference type="InterPro" id="IPR036390">
    <property type="entry name" value="WH_DNA-bd_sf"/>
</dbReference>
<evidence type="ECO:0000313" key="5">
    <source>
        <dbReference type="EMBL" id="KIR61120.1"/>
    </source>
</evidence>
<keyword evidence="2" id="KW-0238">DNA-binding</keyword>
<comment type="caution">
    <text evidence="5">The sequence shown here is derived from an EMBL/GenBank/DDBJ whole genome shotgun (WGS) entry which is preliminary data.</text>
</comment>
<dbReference type="Proteomes" id="UP000032254">
    <property type="component" value="Unassembled WGS sequence"/>
</dbReference>
<dbReference type="EMBL" id="JXSX01000003">
    <property type="protein sequence ID" value="KIR61120.1"/>
    <property type="molecule type" value="Genomic_DNA"/>
</dbReference>
<dbReference type="GeneID" id="301307389"/>
<dbReference type="RefSeq" id="WP_043967759.1">
    <property type="nucleotide sequence ID" value="NZ_JBEZEN010000013.1"/>
</dbReference>
<keyword evidence="6" id="KW-1185">Reference proteome</keyword>
<accession>A0A0D0WUS5</accession>
<keyword evidence="3" id="KW-0804">Transcription</keyword>
<evidence type="ECO:0000313" key="6">
    <source>
        <dbReference type="Proteomes" id="UP000032254"/>
    </source>
</evidence>
<gene>
    <name evidence="5" type="ORF">TK50_25465</name>
</gene>
<dbReference type="PATRIC" id="fig|47853.6.peg.5337"/>
<dbReference type="PANTHER" id="PTHR33204">
    <property type="entry name" value="TRANSCRIPTIONAL REGULATOR, MARR FAMILY"/>
    <property type="match status" value="1"/>
</dbReference>
<organism evidence="5 6">
    <name type="scientific">Micromonospora haikouensis</name>
    <dbReference type="NCBI Taxonomy" id="686309"/>
    <lineage>
        <taxon>Bacteria</taxon>
        <taxon>Bacillati</taxon>
        <taxon>Actinomycetota</taxon>
        <taxon>Actinomycetes</taxon>
        <taxon>Micromonosporales</taxon>
        <taxon>Micromonosporaceae</taxon>
        <taxon>Micromonospora</taxon>
    </lineage>
</organism>
<dbReference type="PROSITE" id="PS51118">
    <property type="entry name" value="HTH_HXLR"/>
    <property type="match status" value="1"/>
</dbReference>
<dbReference type="Gene3D" id="1.10.10.10">
    <property type="entry name" value="Winged helix-like DNA-binding domain superfamily/Winged helix DNA-binding domain"/>
    <property type="match status" value="1"/>
</dbReference>
<dbReference type="OrthoDB" id="3293788at2"/>
<dbReference type="SUPFAM" id="SSF46785">
    <property type="entry name" value="Winged helix' DNA-binding domain"/>
    <property type="match status" value="1"/>
</dbReference>
<dbReference type="AlphaFoldDB" id="A0A0D0WUS5"/>
<evidence type="ECO:0000256" key="3">
    <source>
        <dbReference type="ARBA" id="ARBA00023163"/>
    </source>
</evidence>
<evidence type="ECO:0000259" key="4">
    <source>
        <dbReference type="PROSITE" id="PS51118"/>
    </source>
</evidence>
<sequence>MDSAPGQVFLADCPTRLAVEIIAEKWAVIVLFALSRQPRRPGELADLIGGISHKVLTQTLRRLQAYGLVERHAYAEAPPRVEYSLTSLGQTLVEPIKVLTDWARENGEAIVDFQEQNER</sequence>
<evidence type="ECO:0000256" key="1">
    <source>
        <dbReference type="ARBA" id="ARBA00023015"/>
    </source>
</evidence>
<dbReference type="InterPro" id="IPR002577">
    <property type="entry name" value="HTH_HxlR"/>
</dbReference>
<keyword evidence="1" id="KW-0805">Transcription regulation</keyword>
<dbReference type="Pfam" id="PF01638">
    <property type="entry name" value="HxlR"/>
    <property type="match status" value="1"/>
</dbReference>
<proteinExistence type="predicted"/>
<protein>
    <submittedName>
        <fullName evidence="5">HxlR family transcriptional regulator</fullName>
    </submittedName>
</protein>